<dbReference type="EMBL" id="OZ075125">
    <property type="protein sequence ID" value="CAL4929427.1"/>
    <property type="molecule type" value="Genomic_DNA"/>
</dbReference>
<accession>A0ABC8Y7P9</accession>
<proteinExistence type="predicted"/>
<organism evidence="2 3">
    <name type="scientific">Urochloa decumbens</name>
    <dbReference type="NCBI Taxonomy" id="240449"/>
    <lineage>
        <taxon>Eukaryota</taxon>
        <taxon>Viridiplantae</taxon>
        <taxon>Streptophyta</taxon>
        <taxon>Embryophyta</taxon>
        <taxon>Tracheophyta</taxon>
        <taxon>Spermatophyta</taxon>
        <taxon>Magnoliopsida</taxon>
        <taxon>Liliopsida</taxon>
        <taxon>Poales</taxon>
        <taxon>Poaceae</taxon>
        <taxon>PACMAD clade</taxon>
        <taxon>Panicoideae</taxon>
        <taxon>Panicodae</taxon>
        <taxon>Paniceae</taxon>
        <taxon>Melinidinae</taxon>
        <taxon>Urochloa</taxon>
    </lineage>
</organism>
<dbReference type="Proteomes" id="UP001497457">
    <property type="component" value="Chromosome 16b"/>
</dbReference>
<evidence type="ECO:0000313" key="1">
    <source>
        <dbReference type="EMBL" id="CAL4929427.1"/>
    </source>
</evidence>
<evidence type="ECO:0000313" key="3">
    <source>
        <dbReference type="Proteomes" id="UP001497457"/>
    </source>
</evidence>
<gene>
    <name evidence="1" type="ORF">URODEC1_LOCUS25804</name>
    <name evidence="2" type="ORF">URODEC1_LOCUS30862</name>
</gene>
<reference evidence="2" key="1">
    <citation type="submission" date="2024-10" db="EMBL/GenBank/DDBJ databases">
        <authorList>
            <person name="Ryan C."/>
        </authorList>
    </citation>
    <scope>NUCLEOTIDE SEQUENCE [LARGE SCALE GENOMIC DNA]</scope>
</reference>
<keyword evidence="3" id="KW-1185">Reference proteome</keyword>
<sequence length="121" mass="13395">MNKSRRDHGVTCVQHLDCCQFTDGEANQQRLNLNNSGIQKQAGDGDIKRSHLKFQNKAFLLFSREILVRECVKLATGIRRAAAGCLAPSAGADEDGLPYMQLDKVTRAVSRETFGPLYLVT</sequence>
<dbReference type="EMBL" id="OZ075126">
    <property type="protein sequence ID" value="CAL4937914.1"/>
    <property type="molecule type" value="Genomic_DNA"/>
</dbReference>
<evidence type="ECO:0000313" key="2">
    <source>
        <dbReference type="EMBL" id="CAL4937914.1"/>
    </source>
</evidence>
<name>A0ABC8Y7P9_9POAL</name>
<protein>
    <submittedName>
        <fullName evidence="2">Uncharacterized protein</fullName>
    </submittedName>
</protein>
<dbReference type="AlphaFoldDB" id="A0ABC8Y7P9"/>
<dbReference type="Proteomes" id="UP001497457">
    <property type="component" value="Chromosome 15b"/>
</dbReference>